<sequence>MGDTQYAELRKYTRKSNSLGIQERKNSNCSMDGINYGCDYSNCIVNSNLCYI</sequence>
<dbReference type="EMBL" id="BMDS01000001">
    <property type="protein sequence ID" value="GGI62462.1"/>
    <property type="molecule type" value="Genomic_DNA"/>
</dbReference>
<keyword evidence="2" id="KW-1185">Reference proteome</keyword>
<name>A0ABQ2C3I9_9LACO</name>
<accession>A0ABQ2C3I9</accession>
<comment type="caution">
    <text evidence="1">The sequence shown here is derived from an EMBL/GenBank/DDBJ whole genome shotgun (WGS) entry which is preliminary data.</text>
</comment>
<dbReference type="Proteomes" id="UP000603295">
    <property type="component" value="Unassembled WGS sequence"/>
</dbReference>
<gene>
    <name evidence="1" type="ORF">GCM10011459_02960</name>
</gene>
<organism evidence="1 2">
    <name type="scientific">Limosilactobacillus caviae</name>
    <dbReference type="NCBI Taxonomy" id="1769424"/>
    <lineage>
        <taxon>Bacteria</taxon>
        <taxon>Bacillati</taxon>
        <taxon>Bacillota</taxon>
        <taxon>Bacilli</taxon>
        <taxon>Lactobacillales</taxon>
        <taxon>Lactobacillaceae</taxon>
        <taxon>Limosilactobacillus</taxon>
    </lineage>
</organism>
<reference evidence="2" key="1">
    <citation type="journal article" date="2019" name="Int. J. Syst. Evol. Microbiol.">
        <title>The Global Catalogue of Microorganisms (GCM) 10K type strain sequencing project: providing services to taxonomists for standard genome sequencing and annotation.</title>
        <authorList>
            <consortium name="The Broad Institute Genomics Platform"/>
            <consortium name="The Broad Institute Genome Sequencing Center for Infectious Disease"/>
            <person name="Wu L."/>
            <person name="Ma J."/>
        </authorList>
    </citation>
    <scope>NUCLEOTIDE SEQUENCE [LARGE SCALE GENOMIC DNA]</scope>
    <source>
        <strain evidence="2">CCM 8609</strain>
    </source>
</reference>
<evidence type="ECO:0000313" key="1">
    <source>
        <dbReference type="EMBL" id="GGI62462.1"/>
    </source>
</evidence>
<evidence type="ECO:0000313" key="2">
    <source>
        <dbReference type="Proteomes" id="UP000603295"/>
    </source>
</evidence>
<protein>
    <submittedName>
        <fullName evidence="1">Uncharacterized protein</fullName>
    </submittedName>
</protein>
<proteinExistence type="predicted"/>